<feature type="chain" id="PRO_5041914687" description="CUB-like domain-containing protein" evidence="1">
    <location>
        <begin position="20"/>
        <end position="631"/>
    </location>
</feature>
<keyword evidence="1" id="KW-0732">Signal</keyword>
<feature type="domain" description="DUF7591" evidence="3">
    <location>
        <begin position="254"/>
        <end position="320"/>
    </location>
</feature>
<dbReference type="Proteomes" id="UP000829354">
    <property type="component" value="Chromosome I"/>
</dbReference>
<reference evidence="5 6" key="1">
    <citation type="submission" date="2022-04" db="EMBL/GenBank/DDBJ databases">
        <title>Chromosome-level reference genomes for two strains of Caenorhabditis briggsae: an improved platform for comparative genomics.</title>
        <authorList>
            <person name="Stevens L."/>
            <person name="Andersen E."/>
        </authorList>
    </citation>
    <scope>NUCLEOTIDE SEQUENCE [LARGE SCALE GENOMIC DNA]</scope>
    <source>
        <strain evidence="5">VX34</strain>
        <tissue evidence="5">Whole-organism</tissue>
    </source>
</reference>
<dbReference type="InterPro" id="IPR003366">
    <property type="entry name" value="CUB-like_dom"/>
</dbReference>
<evidence type="ECO:0000256" key="1">
    <source>
        <dbReference type="SAM" id="SignalP"/>
    </source>
</evidence>
<protein>
    <recommendedName>
        <fullName evidence="7">CUB-like domain-containing protein</fullName>
    </recommendedName>
</protein>
<feature type="domain" description="CUB-like" evidence="2">
    <location>
        <begin position="20"/>
        <end position="133"/>
    </location>
</feature>
<gene>
    <name evidence="5" type="ORF">L5515_000092</name>
</gene>
<sequence length="631" mass="70814">MGFYIGTFLFLALSNRVLADGPACPGTLNPPNDISNEFWYPDHWNPVLLSNGYNCVYQMNVPQGWSSYVVVTAIPTSNLTNSPILQVVDFNQKVENFQSANNEKFYFITPGGSIKLSTQSTNVSFQFSVQWYSNIAVNQPRFLNLSASDSQPIIVPGPNIFDEYPLNSRVTAETRASVITIPSDDRFEKAEPTKNLRSILIFDEPNENSTCLGTAYQLLNSNRQWVSTGKYLTIVQLQPLPYVMGSPLLIQDFENTKEFGEYRVVGGVDTRSIVMDASKQASAFSTYSPLGSTSDCLINITGTGTLEVYYGGITESKSNLQRIPQQVWFRTNTSRSCQNLCTHWWNRYSSYCSLRLLLTNLSLLTPLDSTFYYSKEQFNYTLNVQNVDLSQNKSLQLRITNNKTDVLNVVYNSSNPPMLNTVFSGVGTEKEVSYSSPYLPLNAKKDGFYIDFTATKVKCASSTAANLPQLLRGVVRTYVFTDGIATVHIARYGYFCNIIEKNLNGFITSREYKTNLTLSYSQDSLYYYSKGLFNYTLNLQTVDLSENKSLQLKISNNKTDVLNIVYTSSNPPILKTVLSGVGNEMDVFYTADYDSKKSGFYIDFTATKVKESAAKTYGLIVIFGILWAGFF</sequence>
<evidence type="ECO:0008006" key="7">
    <source>
        <dbReference type="Google" id="ProtNLM"/>
    </source>
</evidence>
<keyword evidence="6" id="KW-1185">Reference proteome</keyword>
<dbReference type="Pfam" id="PF24511">
    <property type="entry name" value="DUF7591"/>
    <property type="match status" value="1"/>
</dbReference>
<dbReference type="InterPro" id="IPR056013">
    <property type="entry name" value="DUF7591"/>
</dbReference>
<dbReference type="PANTHER" id="PTHR47407">
    <property type="entry name" value="PROTEIN CBG15905-RELATED"/>
    <property type="match status" value="1"/>
</dbReference>
<name>A0AAE9DZJ1_CAEBR</name>
<dbReference type="EMBL" id="CP092620">
    <property type="protein sequence ID" value="UMM10219.1"/>
    <property type="molecule type" value="Genomic_DNA"/>
</dbReference>
<accession>A0AAE9DZJ1</accession>
<evidence type="ECO:0000313" key="6">
    <source>
        <dbReference type="Proteomes" id="UP000829354"/>
    </source>
</evidence>
<dbReference type="Pfam" id="PF24512">
    <property type="entry name" value="DUF7592"/>
    <property type="match status" value="1"/>
</dbReference>
<evidence type="ECO:0000259" key="4">
    <source>
        <dbReference type="Pfam" id="PF24512"/>
    </source>
</evidence>
<evidence type="ECO:0000259" key="2">
    <source>
        <dbReference type="Pfam" id="PF02408"/>
    </source>
</evidence>
<evidence type="ECO:0000259" key="3">
    <source>
        <dbReference type="Pfam" id="PF24511"/>
    </source>
</evidence>
<dbReference type="AlphaFoldDB" id="A0AAE9DZJ1"/>
<proteinExistence type="predicted"/>
<dbReference type="PANTHER" id="PTHR47407:SF2">
    <property type="entry name" value="CUB-LIKE DOMAIN-CONTAINING PROTEIN-RELATED"/>
    <property type="match status" value="1"/>
</dbReference>
<feature type="domain" description="DUF7592" evidence="4">
    <location>
        <begin position="144"/>
        <end position="237"/>
    </location>
</feature>
<evidence type="ECO:0000313" key="5">
    <source>
        <dbReference type="EMBL" id="UMM10219.1"/>
    </source>
</evidence>
<organism evidence="5 6">
    <name type="scientific">Caenorhabditis briggsae</name>
    <dbReference type="NCBI Taxonomy" id="6238"/>
    <lineage>
        <taxon>Eukaryota</taxon>
        <taxon>Metazoa</taxon>
        <taxon>Ecdysozoa</taxon>
        <taxon>Nematoda</taxon>
        <taxon>Chromadorea</taxon>
        <taxon>Rhabditida</taxon>
        <taxon>Rhabditina</taxon>
        <taxon>Rhabditomorpha</taxon>
        <taxon>Rhabditoidea</taxon>
        <taxon>Rhabditidae</taxon>
        <taxon>Peloderinae</taxon>
        <taxon>Caenorhabditis</taxon>
    </lineage>
</organism>
<dbReference type="Pfam" id="PF02408">
    <property type="entry name" value="CUB_2"/>
    <property type="match status" value="1"/>
</dbReference>
<feature type="signal peptide" evidence="1">
    <location>
        <begin position="1"/>
        <end position="19"/>
    </location>
</feature>
<dbReference type="InterPro" id="IPR056014">
    <property type="entry name" value="DUF7592"/>
</dbReference>